<evidence type="ECO:0000256" key="1">
    <source>
        <dbReference type="ARBA" id="ARBA00023157"/>
    </source>
</evidence>
<dbReference type="AlphaFoldDB" id="A0A8S3ZPW2"/>
<dbReference type="SUPFAM" id="SSF50494">
    <property type="entry name" value="Trypsin-like serine proteases"/>
    <property type="match status" value="1"/>
</dbReference>
<gene>
    <name evidence="3" type="ORF">CUNI_LOCUS15426</name>
</gene>
<protein>
    <recommendedName>
        <fullName evidence="2">Peptidase S1 domain-containing protein</fullName>
    </recommendedName>
</protein>
<dbReference type="Pfam" id="PF00089">
    <property type="entry name" value="Trypsin"/>
    <property type="match status" value="1"/>
</dbReference>
<dbReference type="InterPro" id="IPR043504">
    <property type="entry name" value="Peptidase_S1_PA_chymotrypsin"/>
</dbReference>
<sequence length="112" mass="12237">RGIENDIALVFIRREAKKSGIKFNEFVQPVCLPATTDNLGKVRDLIASGIGYTGDDKDDSQPRTLKIMNGSPIDCVYQNTVFKKSEVFCLNDTQQAYICIGDAGGPVVHKTG</sequence>
<organism evidence="3 4">
    <name type="scientific">Candidula unifasciata</name>
    <dbReference type="NCBI Taxonomy" id="100452"/>
    <lineage>
        <taxon>Eukaryota</taxon>
        <taxon>Metazoa</taxon>
        <taxon>Spiralia</taxon>
        <taxon>Lophotrochozoa</taxon>
        <taxon>Mollusca</taxon>
        <taxon>Gastropoda</taxon>
        <taxon>Heterobranchia</taxon>
        <taxon>Euthyneura</taxon>
        <taxon>Panpulmonata</taxon>
        <taxon>Eupulmonata</taxon>
        <taxon>Stylommatophora</taxon>
        <taxon>Helicina</taxon>
        <taxon>Helicoidea</taxon>
        <taxon>Geomitridae</taxon>
        <taxon>Candidula</taxon>
    </lineage>
</organism>
<evidence type="ECO:0000259" key="2">
    <source>
        <dbReference type="Pfam" id="PF00089"/>
    </source>
</evidence>
<dbReference type="EMBL" id="CAJHNH020003724">
    <property type="protein sequence ID" value="CAG5129868.1"/>
    <property type="molecule type" value="Genomic_DNA"/>
</dbReference>
<dbReference type="GO" id="GO:0006508">
    <property type="term" value="P:proteolysis"/>
    <property type="evidence" value="ECO:0007669"/>
    <property type="project" value="InterPro"/>
</dbReference>
<feature type="domain" description="Peptidase S1" evidence="2">
    <location>
        <begin position="4"/>
        <end position="111"/>
    </location>
</feature>
<dbReference type="InterPro" id="IPR009003">
    <property type="entry name" value="Peptidase_S1_PA"/>
</dbReference>
<keyword evidence="4" id="KW-1185">Reference proteome</keyword>
<comment type="caution">
    <text evidence="3">The sequence shown here is derived from an EMBL/GenBank/DDBJ whole genome shotgun (WGS) entry which is preliminary data.</text>
</comment>
<dbReference type="GO" id="GO:0004252">
    <property type="term" value="F:serine-type endopeptidase activity"/>
    <property type="evidence" value="ECO:0007669"/>
    <property type="project" value="InterPro"/>
</dbReference>
<name>A0A8S3ZPW2_9EUPU</name>
<dbReference type="Gene3D" id="2.40.10.10">
    <property type="entry name" value="Trypsin-like serine proteases"/>
    <property type="match status" value="1"/>
</dbReference>
<evidence type="ECO:0000313" key="4">
    <source>
        <dbReference type="Proteomes" id="UP000678393"/>
    </source>
</evidence>
<feature type="non-terminal residue" evidence="3">
    <location>
        <position position="1"/>
    </location>
</feature>
<keyword evidence="1" id="KW-1015">Disulfide bond</keyword>
<reference evidence="3" key="1">
    <citation type="submission" date="2021-04" db="EMBL/GenBank/DDBJ databases">
        <authorList>
            <consortium name="Molecular Ecology Group"/>
        </authorList>
    </citation>
    <scope>NUCLEOTIDE SEQUENCE</scope>
</reference>
<dbReference type="InterPro" id="IPR001254">
    <property type="entry name" value="Trypsin_dom"/>
</dbReference>
<accession>A0A8S3ZPW2</accession>
<dbReference type="OrthoDB" id="546450at2759"/>
<proteinExistence type="predicted"/>
<evidence type="ECO:0000313" key="3">
    <source>
        <dbReference type="EMBL" id="CAG5129868.1"/>
    </source>
</evidence>
<feature type="non-terminal residue" evidence="3">
    <location>
        <position position="112"/>
    </location>
</feature>
<dbReference type="Proteomes" id="UP000678393">
    <property type="component" value="Unassembled WGS sequence"/>
</dbReference>
<dbReference type="PANTHER" id="PTHR24250">
    <property type="entry name" value="CHYMOTRYPSIN-RELATED"/>
    <property type="match status" value="1"/>
</dbReference>